<dbReference type="CDD" id="cd06526">
    <property type="entry name" value="metazoan_ACD"/>
    <property type="match status" value="1"/>
</dbReference>
<accession>A0A2G5TNN7</accession>
<keyword evidence="2" id="KW-0862">Zinc</keyword>
<feature type="binding site" evidence="2">
    <location>
        <position position="94"/>
    </location>
    <ligand>
        <name>Zn(2+)</name>
        <dbReference type="ChEBI" id="CHEBI:29105"/>
        <label>1</label>
    </ligand>
</feature>
<dbReference type="GO" id="GO:0042026">
    <property type="term" value="P:protein refolding"/>
    <property type="evidence" value="ECO:0007669"/>
    <property type="project" value="TreeGrafter"/>
</dbReference>
<evidence type="ECO:0000313" key="7">
    <source>
        <dbReference type="Proteomes" id="UP000230233"/>
    </source>
</evidence>
<organism evidence="6 7">
    <name type="scientific">Caenorhabditis nigoni</name>
    <dbReference type="NCBI Taxonomy" id="1611254"/>
    <lineage>
        <taxon>Eukaryota</taxon>
        <taxon>Metazoa</taxon>
        <taxon>Ecdysozoa</taxon>
        <taxon>Nematoda</taxon>
        <taxon>Chromadorea</taxon>
        <taxon>Rhabditida</taxon>
        <taxon>Rhabditina</taxon>
        <taxon>Rhabditomorpha</taxon>
        <taxon>Rhabditoidea</taxon>
        <taxon>Rhabditidae</taxon>
        <taxon>Peloderinae</taxon>
        <taxon>Caenorhabditis</taxon>
    </lineage>
</organism>
<dbReference type="EMBL" id="PDUG01000005">
    <property type="protein sequence ID" value="PIC28701.1"/>
    <property type="molecule type" value="Genomic_DNA"/>
</dbReference>
<dbReference type="SUPFAM" id="SSF49764">
    <property type="entry name" value="HSP20-like chaperones"/>
    <property type="match status" value="1"/>
</dbReference>
<dbReference type="PANTHER" id="PTHR45640:SF1">
    <property type="entry name" value="HEAT SHOCK PROTEIN HSP-16.1_HSP-16.11-RELATED"/>
    <property type="match status" value="1"/>
</dbReference>
<dbReference type="Proteomes" id="UP000230233">
    <property type="component" value="Chromosome V"/>
</dbReference>
<evidence type="ECO:0000256" key="4">
    <source>
        <dbReference type="RuleBase" id="RU003616"/>
    </source>
</evidence>
<dbReference type="GO" id="GO:0005737">
    <property type="term" value="C:cytoplasm"/>
    <property type="evidence" value="ECO:0007669"/>
    <property type="project" value="TreeGrafter"/>
</dbReference>
<dbReference type="GO" id="GO:0005634">
    <property type="term" value="C:nucleus"/>
    <property type="evidence" value="ECO:0007669"/>
    <property type="project" value="TreeGrafter"/>
</dbReference>
<dbReference type="AlphaFoldDB" id="A0A2G5TNN7"/>
<evidence type="ECO:0000256" key="2">
    <source>
        <dbReference type="PIRSR" id="PIRSR036514-1"/>
    </source>
</evidence>
<dbReference type="PANTHER" id="PTHR45640">
    <property type="entry name" value="HEAT SHOCK PROTEIN HSP-12.2-RELATED"/>
    <property type="match status" value="1"/>
</dbReference>
<name>A0A2G5TNN7_9PELO</name>
<dbReference type="PROSITE" id="PS01031">
    <property type="entry name" value="SHSP"/>
    <property type="match status" value="1"/>
</dbReference>
<dbReference type="InterPro" id="IPR001436">
    <property type="entry name" value="Alpha-crystallin/sHSP_animal"/>
</dbReference>
<dbReference type="GO" id="GO:0009408">
    <property type="term" value="P:response to heat"/>
    <property type="evidence" value="ECO:0007669"/>
    <property type="project" value="TreeGrafter"/>
</dbReference>
<evidence type="ECO:0000256" key="1">
    <source>
        <dbReference type="PIRNR" id="PIRNR036514"/>
    </source>
</evidence>
<feature type="domain" description="SHSP" evidence="5">
    <location>
        <begin position="44"/>
        <end position="151"/>
    </location>
</feature>
<dbReference type="InterPro" id="IPR002068">
    <property type="entry name" value="A-crystallin/Hsp20_dom"/>
</dbReference>
<dbReference type="Gene3D" id="2.60.40.790">
    <property type="match status" value="1"/>
</dbReference>
<evidence type="ECO:0000313" key="6">
    <source>
        <dbReference type="EMBL" id="PIC28701.1"/>
    </source>
</evidence>
<evidence type="ECO:0000259" key="5">
    <source>
        <dbReference type="PROSITE" id="PS01031"/>
    </source>
</evidence>
<sequence>MSVYHYYRPTQRSLFNELMEDFGRIDRHLVPFCQGRTSSEVSFQNNLNLFSTFSSFIFNTDEKFAVNLNVSQFKPEDLKINLDGRTLTIQGEQEVKNDSGYSKKSFSRVIILPEDVDVAAVVSNLSEDGKLSIEAPKKEAIQGRSIPIQKQEALQQNSSQ</sequence>
<dbReference type="PRINTS" id="PR00299">
    <property type="entry name" value="ACRYSTALLIN"/>
</dbReference>
<reference evidence="7" key="1">
    <citation type="submission" date="2017-10" db="EMBL/GenBank/DDBJ databases">
        <title>Rapid genome shrinkage in a self-fertile nematode reveals novel sperm competition proteins.</title>
        <authorList>
            <person name="Yin D."/>
            <person name="Schwarz E.M."/>
            <person name="Thomas C.G."/>
            <person name="Felde R.L."/>
            <person name="Korf I.F."/>
            <person name="Cutter A.D."/>
            <person name="Schartner C.M."/>
            <person name="Ralston E.J."/>
            <person name="Meyer B.J."/>
            <person name="Haag E.S."/>
        </authorList>
    </citation>
    <scope>NUCLEOTIDE SEQUENCE [LARGE SCALE GENOMIC DNA]</scope>
    <source>
        <strain evidence="7">JU1422</strain>
    </source>
</reference>
<keyword evidence="2" id="KW-0479">Metal-binding</keyword>
<dbReference type="PIRSF" id="PIRSF036514">
    <property type="entry name" value="Sm_HSP_B1"/>
    <property type="match status" value="1"/>
</dbReference>
<dbReference type="STRING" id="1611254.A0A2G5TNN7"/>
<dbReference type="InterPro" id="IPR008978">
    <property type="entry name" value="HSP20-like_chaperone"/>
</dbReference>
<protein>
    <recommendedName>
        <fullName evidence="5">SHSP domain-containing protein</fullName>
    </recommendedName>
</protein>
<keyword evidence="7" id="KW-1185">Reference proteome</keyword>
<dbReference type="GO" id="GO:0051082">
    <property type="term" value="F:unfolded protein binding"/>
    <property type="evidence" value="ECO:0007669"/>
    <property type="project" value="TreeGrafter"/>
</dbReference>
<evidence type="ECO:0000256" key="3">
    <source>
        <dbReference type="PROSITE-ProRule" id="PRU00285"/>
    </source>
</evidence>
<dbReference type="OrthoDB" id="1431247at2759"/>
<dbReference type="GO" id="GO:0036498">
    <property type="term" value="P:IRE1-mediated unfolded protein response"/>
    <property type="evidence" value="ECO:0007669"/>
    <property type="project" value="TreeGrafter"/>
</dbReference>
<dbReference type="Pfam" id="PF00011">
    <property type="entry name" value="HSP20"/>
    <property type="match status" value="1"/>
</dbReference>
<comment type="similarity">
    <text evidence="1 3 4">Belongs to the small heat shock protein (HSP20) family.</text>
</comment>
<dbReference type="GO" id="GO:0046872">
    <property type="term" value="F:metal ion binding"/>
    <property type="evidence" value="ECO:0007669"/>
    <property type="project" value="UniProtKB-KW"/>
</dbReference>
<comment type="caution">
    <text evidence="6">The sequence shown here is derived from an EMBL/GenBank/DDBJ whole genome shotgun (WGS) entry which is preliminary data.</text>
</comment>
<proteinExistence type="inferred from homology"/>
<gene>
    <name evidence="6" type="primary">Cnig_chr_V.g20528</name>
    <name evidence="6" type="ORF">B9Z55_020528</name>
</gene>
<dbReference type="InterPro" id="IPR055269">
    <property type="entry name" value="Alpha-crystallin/HSP_16"/>
</dbReference>